<evidence type="ECO:0000256" key="3">
    <source>
        <dbReference type="SAM" id="MobiDB-lite"/>
    </source>
</evidence>
<dbReference type="InterPro" id="IPR006760">
    <property type="entry name" value="Endosulphine"/>
</dbReference>
<gene>
    <name evidence="4" type="ORF">QBC46DRAFT_395634</name>
</gene>
<dbReference type="AlphaFoldDB" id="A0AAN6MZ70"/>
<name>A0AAN6MZ70_9PEZI</name>
<reference evidence="5" key="1">
    <citation type="journal article" date="2023" name="Mol. Phylogenet. Evol.">
        <title>Genome-scale phylogeny and comparative genomics of the fungal order Sordariales.</title>
        <authorList>
            <person name="Hensen N."/>
            <person name="Bonometti L."/>
            <person name="Westerberg I."/>
            <person name="Brannstrom I.O."/>
            <person name="Guillou S."/>
            <person name="Cros-Aarteil S."/>
            <person name="Calhoun S."/>
            <person name="Haridas S."/>
            <person name="Kuo A."/>
            <person name="Mondo S."/>
            <person name="Pangilinan J."/>
            <person name="Riley R."/>
            <person name="LaButti K."/>
            <person name="Andreopoulos B."/>
            <person name="Lipzen A."/>
            <person name="Chen C."/>
            <person name="Yan M."/>
            <person name="Daum C."/>
            <person name="Ng V."/>
            <person name="Clum A."/>
            <person name="Steindorff A."/>
            <person name="Ohm R.A."/>
            <person name="Martin F."/>
            <person name="Silar P."/>
            <person name="Natvig D.O."/>
            <person name="Lalanne C."/>
            <person name="Gautier V."/>
            <person name="Ament-Velasquez S.L."/>
            <person name="Kruys A."/>
            <person name="Hutchinson M.I."/>
            <person name="Powell A.J."/>
            <person name="Barry K."/>
            <person name="Miller A.N."/>
            <person name="Grigoriev I.V."/>
            <person name="Debuchy R."/>
            <person name="Gladieux P."/>
            <person name="Hiltunen Thoren M."/>
            <person name="Johannesson H."/>
        </authorList>
    </citation>
    <scope>NUCLEOTIDE SEQUENCE [LARGE SCALE GENOMIC DNA]</scope>
    <source>
        <strain evidence="5">CBS 340.73</strain>
    </source>
</reference>
<protein>
    <recommendedName>
        <fullName evidence="2">mRNA stability protein</fullName>
    </recommendedName>
</protein>
<feature type="compositionally biased region" description="Basic and acidic residues" evidence="3">
    <location>
        <begin position="103"/>
        <end position="112"/>
    </location>
</feature>
<feature type="region of interest" description="Disordered" evidence="3">
    <location>
        <begin position="75"/>
        <end position="112"/>
    </location>
</feature>
<accession>A0AAN6MZ70</accession>
<keyword evidence="5" id="KW-1185">Reference proteome</keyword>
<comment type="similarity">
    <text evidence="1 2">Belongs to the endosulfine family.</text>
</comment>
<dbReference type="PANTHER" id="PTHR10358">
    <property type="entry name" value="ENDOSULFINE"/>
    <property type="match status" value="1"/>
</dbReference>
<dbReference type="Proteomes" id="UP001303473">
    <property type="component" value="Unassembled WGS sequence"/>
</dbReference>
<dbReference type="Pfam" id="PF04667">
    <property type="entry name" value="Endosulfine"/>
    <property type="match status" value="1"/>
</dbReference>
<comment type="caution">
    <text evidence="4">The sequence shown here is derived from an EMBL/GenBank/DDBJ whole genome shotgun (WGS) entry which is preliminary data.</text>
</comment>
<sequence length="112" mass="12208">MNTWSSMDLRGSKINVDINSLSPEELRLLRLYGRLPSQSDHFARHLKERKYFDSGDYALSKAGKGNSVDVGAVGSLHPAPQTIPRPQSLGKPRANGVSVYHGGLHDLRAGSP</sequence>
<dbReference type="GO" id="GO:0005737">
    <property type="term" value="C:cytoplasm"/>
    <property type="evidence" value="ECO:0007669"/>
    <property type="project" value="TreeGrafter"/>
</dbReference>
<comment type="function">
    <text evidence="2">Plays an essential role in initiation of the G0 program by preventing the degradation of specific nutrient-regulated mRNAs via the 5'-3' mRNA decay pathway.</text>
</comment>
<evidence type="ECO:0000313" key="5">
    <source>
        <dbReference type="Proteomes" id="UP001303473"/>
    </source>
</evidence>
<evidence type="ECO:0000256" key="2">
    <source>
        <dbReference type="RuleBase" id="RU363120"/>
    </source>
</evidence>
<evidence type="ECO:0000313" key="4">
    <source>
        <dbReference type="EMBL" id="KAK3936226.1"/>
    </source>
</evidence>
<proteinExistence type="inferred from homology"/>
<dbReference type="PANTHER" id="PTHR10358:SF6">
    <property type="entry name" value="ENDOSULFINE, ISOFORM A"/>
    <property type="match status" value="1"/>
</dbReference>
<organism evidence="4 5">
    <name type="scientific">Diplogelasinospora grovesii</name>
    <dbReference type="NCBI Taxonomy" id="303347"/>
    <lineage>
        <taxon>Eukaryota</taxon>
        <taxon>Fungi</taxon>
        <taxon>Dikarya</taxon>
        <taxon>Ascomycota</taxon>
        <taxon>Pezizomycotina</taxon>
        <taxon>Sordariomycetes</taxon>
        <taxon>Sordariomycetidae</taxon>
        <taxon>Sordariales</taxon>
        <taxon>Diplogelasinosporaceae</taxon>
        <taxon>Diplogelasinospora</taxon>
    </lineage>
</organism>
<evidence type="ECO:0000256" key="1">
    <source>
        <dbReference type="ARBA" id="ARBA00010520"/>
    </source>
</evidence>
<dbReference type="EMBL" id="MU853891">
    <property type="protein sequence ID" value="KAK3936226.1"/>
    <property type="molecule type" value="Genomic_DNA"/>
</dbReference>
<dbReference type="GO" id="GO:0004864">
    <property type="term" value="F:protein phosphatase inhibitor activity"/>
    <property type="evidence" value="ECO:0007669"/>
    <property type="project" value="TreeGrafter"/>
</dbReference>